<name>A0A9P8IHZ1_9PEZI</name>
<comment type="caution">
    <text evidence="2">The sequence shown here is derived from an EMBL/GenBank/DDBJ whole genome shotgun (WGS) entry which is preliminary data.</text>
</comment>
<dbReference type="Pfam" id="PF13391">
    <property type="entry name" value="HNH_2"/>
    <property type="match status" value="1"/>
</dbReference>
<evidence type="ECO:0000313" key="2">
    <source>
        <dbReference type="EMBL" id="KAH0551006.1"/>
    </source>
</evidence>
<dbReference type="Proteomes" id="UP000750711">
    <property type="component" value="Unassembled WGS sequence"/>
</dbReference>
<evidence type="ECO:0000259" key="1">
    <source>
        <dbReference type="Pfam" id="PF13391"/>
    </source>
</evidence>
<sequence>MSDPTSVSPTASSLSSIETFSGRHARNLVKEYARGEEPSDRTSKVLFAFLDYLPSDSAVVVADDIISYSGKLHELADHYVSTVLFPIRASGGKTPSAVSTRPGLDNIEDVFTKITPQNRDQGKLRSACLARDNNRCVLSGLYDSKMALEVLSDTERQDVETVRTEAAHILPFSLSSFGESERYYKATIWEGIFHMFPNLRDFSSADINDPRNALTLWDSLHGQFGSFQLCLEPSAIPNRYHIKRYPGFSTYLSRSLPSDGFVTFTAHDGRYALPDKYLLSIHASVGAILHASGMAETIERVLEERDELRCLATDGSTQVRLLLMAF</sequence>
<dbReference type="EMBL" id="JAGHQM010002275">
    <property type="protein sequence ID" value="KAH0551006.1"/>
    <property type="molecule type" value="Genomic_DNA"/>
</dbReference>
<proteinExistence type="predicted"/>
<dbReference type="InterPro" id="IPR003615">
    <property type="entry name" value="HNH_nuc"/>
</dbReference>
<gene>
    <name evidence="2" type="ORF">GP486_007634</name>
</gene>
<reference evidence="2" key="1">
    <citation type="submission" date="2021-03" db="EMBL/GenBank/DDBJ databases">
        <title>Comparative genomics and phylogenomic investigation of the class Geoglossomycetes provide insights into ecological specialization and systematics.</title>
        <authorList>
            <person name="Melie T."/>
            <person name="Pirro S."/>
            <person name="Miller A.N."/>
            <person name="Quandt A."/>
        </authorList>
    </citation>
    <scope>NUCLEOTIDE SEQUENCE</scope>
    <source>
        <strain evidence="2">CAQ_001_2017</strain>
    </source>
</reference>
<evidence type="ECO:0000313" key="3">
    <source>
        <dbReference type="Proteomes" id="UP000750711"/>
    </source>
</evidence>
<dbReference type="AlphaFoldDB" id="A0A9P8IHZ1"/>
<protein>
    <recommendedName>
        <fullName evidence="1">HNH nuclease domain-containing protein</fullName>
    </recommendedName>
</protein>
<keyword evidence="3" id="KW-1185">Reference proteome</keyword>
<organism evidence="2 3">
    <name type="scientific">Trichoglossum hirsutum</name>
    <dbReference type="NCBI Taxonomy" id="265104"/>
    <lineage>
        <taxon>Eukaryota</taxon>
        <taxon>Fungi</taxon>
        <taxon>Dikarya</taxon>
        <taxon>Ascomycota</taxon>
        <taxon>Pezizomycotina</taxon>
        <taxon>Geoglossomycetes</taxon>
        <taxon>Geoglossales</taxon>
        <taxon>Geoglossaceae</taxon>
        <taxon>Trichoglossum</taxon>
    </lineage>
</organism>
<accession>A0A9P8IHZ1</accession>
<feature type="domain" description="HNH nuclease" evidence="1">
    <location>
        <begin position="136"/>
        <end position="231"/>
    </location>
</feature>